<feature type="region of interest" description="Disordered" evidence="3">
    <location>
        <begin position="116"/>
        <end position="222"/>
    </location>
</feature>
<reference evidence="4" key="2">
    <citation type="submission" date="2020-05" db="EMBL/GenBank/DDBJ databases">
        <authorList>
            <person name="Kim H.-S."/>
            <person name="Proctor R.H."/>
            <person name="Brown D.W."/>
        </authorList>
    </citation>
    <scope>NUCLEOTIDE SEQUENCE</scope>
    <source>
        <strain evidence="4">NRRL 22465</strain>
    </source>
</reference>
<keyword evidence="2" id="KW-0539">Nucleus</keyword>
<keyword evidence="5" id="KW-1185">Reference proteome</keyword>
<protein>
    <recommendedName>
        <fullName evidence="6">Acriflavine sensitivity control protein acr-2</fullName>
    </recommendedName>
</protein>
<dbReference type="AlphaFoldDB" id="A0A8H4XN20"/>
<evidence type="ECO:0008006" key="6">
    <source>
        <dbReference type="Google" id="ProtNLM"/>
    </source>
</evidence>
<dbReference type="GO" id="GO:0003700">
    <property type="term" value="F:DNA-binding transcription factor activity"/>
    <property type="evidence" value="ECO:0007669"/>
    <property type="project" value="TreeGrafter"/>
</dbReference>
<feature type="compositionally biased region" description="Low complexity" evidence="3">
    <location>
        <begin position="130"/>
        <end position="143"/>
    </location>
</feature>
<comment type="caution">
    <text evidence="4">The sequence shown here is derived from an EMBL/GenBank/DDBJ whole genome shotgun (WGS) entry which is preliminary data.</text>
</comment>
<gene>
    <name evidence="4" type="ORF">FZEAL_2855</name>
</gene>
<accession>A0A8H4XN20</accession>
<dbReference type="GO" id="GO:0005634">
    <property type="term" value="C:nucleus"/>
    <property type="evidence" value="ECO:0007669"/>
    <property type="project" value="UniProtKB-SubCell"/>
</dbReference>
<proteinExistence type="predicted"/>
<dbReference type="Pfam" id="PF11951">
    <property type="entry name" value="Fungal_trans_2"/>
    <property type="match status" value="1"/>
</dbReference>
<dbReference type="EMBL" id="JABEYC010000174">
    <property type="protein sequence ID" value="KAF4981322.1"/>
    <property type="molecule type" value="Genomic_DNA"/>
</dbReference>
<evidence type="ECO:0000313" key="5">
    <source>
        <dbReference type="Proteomes" id="UP000635477"/>
    </source>
</evidence>
<evidence type="ECO:0000256" key="3">
    <source>
        <dbReference type="SAM" id="MobiDB-lite"/>
    </source>
</evidence>
<dbReference type="GO" id="GO:0000976">
    <property type="term" value="F:transcription cis-regulatory region binding"/>
    <property type="evidence" value="ECO:0007669"/>
    <property type="project" value="TreeGrafter"/>
</dbReference>
<dbReference type="PANTHER" id="PTHR37534">
    <property type="entry name" value="TRANSCRIPTIONAL ACTIVATOR PROTEIN UGA3"/>
    <property type="match status" value="1"/>
</dbReference>
<dbReference type="Proteomes" id="UP000635477">
    <property type="component" value="Unassembled WGS sequence"/>
</dbReference>
<dbReference type="InterPro" id="IPR021858">
    <property type="entry name" value="Fun_TF"/>
</dbReference>
<dbReference type="GO" id="GO:0045944">
    <property type="term" value="P:positive regulation of transcription by RNA polymerase II"/>
    <property type="evidence" value="ECO:0007669"/>
    <property type="project" value="TreeGrafter"/>
</dbReference>
<reference evidence="4" key="1">
    <citation type="journal article" date="2020" name="BMC Genomics">
        <title>Correction to: Identification and distribution of gene clusters required for synthesis of sphingolipid metabolism inhibitors in diverse species of the filamentous fungus Fusarium.</title>
        <authorList>
            <person name="Kim H.S."/>
            <person name="Lohmar J.M."/>
            <person name="Busman M."/>
            <person name="Brown D.W."/>
            <person name="Naumann T.A."/>
            <person name="Divon H.H."/>
            <person name="Lysoe E."/>
            <person name="Uhlig S."/>
            <person name="Proctor R.H."/>
        </authorList>
    </citation>
    <scope>NUCLEOTIDE SEQUENCE</scope>
    <source>
        <strain evidence="4">NRRL 22465</strain>
    </source>
</reference>
<dbReference type="OrthoDB" id="5380854at2759"/>
<evidence type="ECO:0000313" key="4">
    <source>
        <dbReference type="EMBL" id="KAF4981322.1"/>
    </source>
</evidence>
<evidence type="ECO:0000256" key="1">
    <source>
        <dbReference type="ARBA" id="ARBA00004123"/>
    </source>
</evidence>
<feature type="region of interest" description="Disordered" evidence="3">
    <location>
        <begin position="74"/>
        <end position="95"/>
    </location>
</feature>
<dbReference type="PANTHER" id="PTHR37534:SF51">
    <property type="entry name" value="ACRIFLAVINE SENSITIVITY CONTROL PROTEIN ACR-2"/>
    <property type="match status" value="1"/>
</dbReference>
<organism evidence="4 5">
    <name type="scientific">Fusarium zealandicum</name>
    <dbReference type="NCBI Taxonomy" id="1053134"/>
    <lineage>
        <taxon>Eukaryota</taxon>
        <taxon>Fungi</taxon>
        <taxon>Dikarya</taxon>
        <taxon>Ascomycota</taxon>
        <taxon>Pezizomycotina</taxon>
        <taxon>Sordariomycetes</taxon>
        <taxon>Hypocreomycetidae</taxon>
        <taxon>Hypocreales</taxon>
        <taxon>Nectriaceae</taxon>
        <taxon>Fusarium</taxon>
        <taxon>Fusarium staphyleae species complex</taxon>
    </lineage>
</organism>
<feature type="compositionally biased region" description="Low complexity" evidence="3">
    <location>
        <begin position="193"/>
        <end position="205"/>
    </location>
</feature>
<sequence>MPVIARDGIAPGGVVEQSRTSQCLMICVEPAKGCTNSFRPLVAQDRCRRPKEPEHDLEPPPHPALAVELLSQRPAHAAKQHKAVSQLPSSTPALRPLMADMPQMCGLGAGVPRGNVNPFPGRRVPDDSDAASASAPGAASAHSVPPPGRQPGHGRSKSQPQPDQSDQHPLAKLVQQAREAAEEAARQQMNQQTPRSTPTPNSSSSDAGGLWPPPGALTDPVFQDLDHTSRYYLSHFSERVCKDLVVRDTPESNPFRELIPLTRNHPLLLQILVATSAIHWSNIFRRVSEIPAGLTNPGGYLSLLRSRDLVTRQALIDALTAKQKAMSHLRGVLDTLDPAGSEVALAAMHFFIKFDLIDLDKSDNQSWRAHLEGATSIMALLNPDGNGDASSRMLRDRVITDSFIYTILGSTLTSGGLAARVARQAFQFLPVMRRVELTTYMSCPPDVLHIILSASQLSQETPWTDQSLTAADEALALIDQALSIDIPAWAEYLRQHGLTMDLDSRVHLAAAHRSAACLYILQALPLVRSMRAIDTDLLLDDTLSHLAAIDDDDPYFKASSWPTFIAGAETRDPEKRTWTMTRLLSIWEICPWGYLFTAIEMLKATWARQDTRGSDSANWLLDLRGLGFENLIV</sequence>
<name>A0A8H4XN20_9HYPO</name>
<evidence type="ECO:0000256" key="2">
    <source>
        <dbReference type="ARBA" id="ARBA00023242"/>
    </source>
</evidence>
<comment type="subcellular location">
    <subcellularLocation>
        <location evidence="1">Nucleus</location>
    </subcellularLocation>
</comment>